<evidence type="ECO:0000313" key="2">
    <source>
        <dbReference type="EMBL" id="CRL41845.1"/>
    </source>
</evidence>
<evidence type="ECO:0000256" key="1">
    <source>
        <dbReference type="SAM" id="Phobius"/>
    </source>
</evidence>
<dbReference type="OrthoDB" id="9796142at2"/>
<reference evidence="7 8" key="3">
    <citation type="submission" date="2018-08" db="EMBL/GenBank/DDBJ databases">
        <title>A genome reference for cultivated species of the human gut microbiota.</title>
        <authorList>
            <person name="Zou Y."/>
            <person name="Xue W."/>
            <person name="Luo G."/>
        </authorList>
    </citation>
    <scope>NUCLEOTIDE SEQUENCE [LARGE SCALE GENOMIC DNA]</scope>
    <source>
        <strain evidence="3 9">AF28-15</strain>
        <strain evidence="5 7">AM32-8LB</strain>
        <strain evidence="4 8">AM42-1AC</strain>
    </source>
</reference>
<keyword evidence="1" id="KW-1133">Transmembrane helix</keyword>
<dbReference type="EMBL" id="QRTF01000039">
    <property type="protein sequence ID" value="RGQ46037.1"/>
    <property type="molecule type" value="Genomic_DNA"/>
</dbReference>
<evidence type="ECO:0008006" key="10">
    <source>
        <dbReference type="Google" id="ProtNLM"/>
    </source>
</evidence>
<evidence type="ECO:0000313" key="8">
    <source>
        <dbReference type="Proteomes" id="UP000283492"/>
    </source>
</evidence>
<keyword evidence="1" id="KW-0472">Membrane</keyword>
<feature type="transmembrane region" description="Helical" evidence="1">
    <location>
        <begin position="20"/>
        <end position="49"/>
    </location>
</feature>
<organism evidence="2 6">
    <name type="scientific">Roseburia inulinivorans</name>
    <dbReference type="NCBI Taxonomy" id="360807"/>
    <lineage>
        <taxon>Bacteria</taxon>
        <taxon>Bacillati</taxon>
        <taxon>Bacillota</taxon>
        <taxon>Clostridia</taxon>
        <taxon>Lachnospirales</taxon>
        <taxon>Lachnospiraceae</taxon>
        <taxon>Roseburia</taxon>
    </lineage>
</organism>
<accession>A0A0M6WW58</accession>
<evidence type="ECO:0000313" key="9">
    <source>
        <dbReference type="Proteomes" id="UP000283738"/>
    </source>
</evidence>
<keyword evidence="6" id="KW-1185">Reference proteome</keyword>
<dbReference type="PANTHER" id="PTHR35007">
    <property type="entry name" value="INTEGRAL MEMBRANE PROTEIN-RELATED"/>
    <property type="match status" value="1"/>
</dbReference>
<name>A0A0M6WW58_9FIRM</name>
<dbReference type="STRING" id="360807.ERS852392_00129"/>
<sequence length="245" mass="27715">MDYSTYFLSKKEMMVCIGKGILAGMLAAWILYQSVYGMVTVFIFIPLCIQREKKKRREQQKETLLLQFRDAMQSVAAALQAGYSMENAWRESEKEMTELYGQDGIFVGELHQINQAVGMNQPIEKLLYEFALRSDCEDIQNFSDVFLFAKRSGGDFHKIIATTIEHISDKIEVEREVQTVISAKKMEQKIMNVIPVFIILYLNLTSGEFLAPLYGNIFGISVMTGALGAYLAAIKISAKMTAIKV</sequence>
<dbReference type="GeneID" id="75162222"/>
<evidence type="ECO:0000313" key="6">
    <source>
        <dbReference type="Proteomes" id="UP000049828"/>
    </source>
</evidence>
<protein>
    <recommendedName>
        <fullName evidence="10">Flp pilus assembly protein TadB</fullName>
    </recommendedName>
</protein>
<feature type="transmembrane region" description="Helical" evidence="1">
    <location>
        <begin position="190"/>
        <end position="207"/>
    </location>
</feature>
<proteinExistence type="predicted"/>
<evidence type="ECO:0000313" key="3">
    <source>
        <dbReference type="EMBL" id="RGQ46037.1"/>
    </source>
</evidence>
<dbReference type="Proteomes" id="UP000049828">
    <property type="component" value="Unassembled WGS sequence"/>
</dbReference>
<evidence type="ECO:0000313" key="4">
    <source>
        <dbReference type="EMBL" id="RHA86249.1"/>
    </source>
</evidence>
<feature type="transmembrane region" description="Helical" evidence="1">
    <location>
        <begin position="213"/>
        <end position="234"/>
    </location>
</feature>
<dbReference type="PANTHER" id="PTHR35007:SF1">
    <property type="entry name" value="PILUS ASSEMBLY PROTEIN"/>
    <property type="match status" value="1"/>
</dbReference>
<dbReference type="EMBL" id="QSIQ01000001">
    <property type="protein sequence ID" value="RHD06326.1"/>
    <property type="molecule type" value="Genomic_DNA"/>
</dbReference>
<evidence type="ECO:0000313" key="7">
    <source>
        <dbReference type="Proteomes" id="UP000266391"/>
    </source>
</evidence>
<reference evidence="2" key="2">
    <citation type="submission" date="2015-05" db="EMBL/GenBank/DDBJ databases">
        <authorList>
            <person name="Wang D.B."/>
            <person name="Wang M."/>
        </authorList>
    </citation>
    <scope>NUCLEOTIDE SEQUENCE [LARGE SCALE GENOMIC DNA]</scope>
    <source>
        <strain evidence="2">L1-83</strain>
    </source>
</reference>
<dbReference type="EMBL" id="CVRS01000095">
    <property type="protein sequence ID" value="CRL41845.1"/>
    <property type="molecule type" value="Genomic_DNA"/>
</dbReference>
<dbReference type="RefSeq" id="WP_055040194.1">
    <property type="nucleotide sequence ID" value="NZ_CABJFX010000025.1"/>
</dbReference>
<dbReference type="Proteomes" id="UP000283492">
    <property type="component" value="Unassembled WGS sequence"/>
</dbReference>
<reference evidence="6" key="1">
    <citation type="submission" date="2015-05" db="EMBL/GenBank/DDBJ databases">
        <authorList>
            <consortium name="Pathogen Informatics"/>
        </authorList>
    </citation>
    <scope>NUCLEOTIDE SEQUENCE [LARGE SCALE GENOMIC DNA]</scope>
    <source>
        <strain evidence="6">L1-83</strain>
    </source>
</reference>
<dbReference type="Proteomes" id="UP000266391">
    <property type="component" value="Unassembled WGS sequence"/>
</dbReference>
<dbReference type="AlphaFoldDB" id="A0A0M6WW58"/>
<gene>
    <name evidence="5" type="ORF">DW813_00105</name>
    <name evidence="4" type="ORF">DW914_12865</name>
    <name evidence="3" type="ORF">DWY96_14165</name>
    <name evidence="2" type="ORF">RIL183_29901</name>
</gene>
<dbReference type="EMBL" id="QSFX01000025">
    <property type="protein sequence ID" value="RHA86249.1"/>
    <property type="molecule type" value="Genomic_DNA"/>
</dbReference>
<dbReference type="Proteomes" id="UP000283738">
    <property type="component" value="Unassembled WGS sequence"/>
</dbReference>
<evidence type="ECO:0000313" key="5">
    <source>
        <dbReference type="EMBL" id="RHD06326.1"/>
    </source>
</evidence>
<keyword evidence="1" id="KW-0812">Transmembrane</keyword>